<dbReference type="PROSITE" id="PS00086">
    <property type="entry name" value="CYTOCHROME_P450"/>
    <property type="match status" value="1"/>
</dbReference>
<dbReference type="GO" id="GO:0006082">
    <property type="term" value="P:organic acid metabolic process"/>
    <property type="evidence" value="ECO:0007669"/>
    <property type="project" value="TreeGrafter"/>
</dbReference>
<dbReference type="GO" id="GO:0008395">
    <property type="term" value="F:steroid hydroxylase activity"/>
    <property type="evidence" value="ECO:0007669"/>
    <property type="project" value="TreeGrafter"/>
</dbReference>
<keyword evidence="7 9" id="KW-0503">Monooxygenase</keyword>
<dbReference type="PRINTS" id="PR00385">
    <property type="entry name" value="P450"/>
</dbReference>
<dbReference type="GO" id="GO:0020037">
    <property type="term" value="F:heme binding"/>
    <property type="evidence" value="ECO:0007669"/>
    <property type="project" value="InterPro"/>
</dbReference>
<keyword evidence="10" id="KW-1133">Transmembrane helix</keyword>
<gene>
    <name evidence="11" type="ORF">FWK35_00002341</name>
</gene>
<dbReference type="PRINTS" id="PR00463">
    <property type="entry name" value="EP450I"/>
</dbReference>
<evidence type="ECO:0000313" key="11">
    <source>
        <dbReference type="EMBL" id="KAF0767139.1"/>
    </source>
</evidence>
<dbReference type="InterPro" id="IPR050182">
    <property type="entry name" value="Cytochrome_P450_fam2"/>
</dbReference>
<dbReference type="GO" id="GO:0005737">
    <property type="term" value="C:cytoplasm"/>
    <property type="evidence" value="ECO:0007669"/>
    <property type="project" value="TreeGrafter"/>
</dbReference>
<dbReference type="GO" id="GO:0016712">
    <property type="term" value="F:oxidoreductase activity, acting on paired donors, with incorporation or reduction of molecular oxygen, reduced flavin or flavoprotein as one donor, and incorporation of one atom of oxygen"/>
    <property type="evidence" value="ECO:0007669"/>
    <property type="project" value="TreeGrafter"/>
</dbReference>
<dbReference type="GO" id="GO:0005506">
    <property type="term" value="F:iron ion binding"/>
    <property type="evidence" value="ECO:0007669"/>
    <property type="project" value="InterPro"/>
</dbReference>
<dbReference type="Pfam" id="PF00067">
    <property type="entry name" value="p450"/>
    <property type="match status" value="1"/>
</dbReference>
<dbReference type="AlphaFoldDB" id="A0A6G0Z915"/>
<evidence type="ECO:0000256" key="5">
    <source>
        <dbReference type="ARBA" id="ARBA00023002"/>
    </source>
</evidence>
<keyword evidence="6 8" id="KW-0408">Iron</keyword>
<keyword evidence="5 9" id="KW-0560">Oxidoreductase</keyword>
<sequence>MCCPTKNRQNTERILTSLPQSVLSVYRHHAAENTTYLPTSYNNFNHQCKMFFIVAVFSVFIIICILDIITPHKYPIGPTRVPLLGNYLEIRKLRNKLGFYHLVWDELAKCYGQVFSVKLGRIEAVVVSGYDAVRQVLCKDDFDGRPDGFFFRFRAFYKRLGIVFVDGPTWNEQRKFCMQHLRKMGFGGDLMERIIIEEVNDIMLDISRKCENGKPIEVYGLFDVSVLNGLWAMLAGHRFALNDRRLARLMELVHDSFRMLDMSGGILNQMPFIRFLAPKCSGYKYLKQIINEFYTFLKESVEEHKYMVNDQEDFISAFLKEIEKNKESPGSFSEEQLLVILLDLFLAGSETTSSMLSFVILLLLKHQDIQAKVHAELDAVIGDREIRLADKNKLNYLEAVLMEVQRHSNVAPLAIAHRTIRKTSLQEYIIPKDTLVLASIWSVHMDEQHWGDPKVFRPERFLDGTGKIINDSWFMPFGVGRRRCLGEILAKTNIFMFIAKLIQHFEIRIPNGVQLPDKPQDGVTISPSPFSAIFIPRRCLSH</sequence>
<evidence type="ECO:0000256" key="6">
    <source>
        <dbReference type="ARBA" id="ARBA00023004"/>
    </source>
</evidence>
<evidence type="ECO:0000256" key="10">
    <source>
        <dbReference type="SAM" id="Phobius"/>
    </source>
</evidence>
<dbReference type="InterPro" id="IPR036396">
    <property type="entry name" value="Cyt_P450_sf"/>
</dbReference>
<dbReference type="OrthoDB" id="1055148at2759"/>
<comment type="similarity">
    <text evidence="2 9">Belongs to the cytochrome P450 family.</text>
</comment>
<feature type="transmembrane region" description="Helical" evidence="10">
    <location>
        <begin position="50"/>
        <end position="70"/>
    </location>
</feature>
<feature type="binding site" description="axial binding residue" evidence="8">
    <location>
        <position position="484"/>
    </location>
    <ligand>
        <name>heme</name>
        <dbReference type="ChEBI" id="CHEBI:30413"/>
    </ligand>
    <ligandPart>
        <name>Fe</name>
        <dbReference type="ChEBI" id="CHEBI:18248"/>
    </ligandPart>
</feature>
<dbReference type="GO" id="GO:0006805">
    <property type="term" value="P:xenobiotic metabolic process"/>
    <property type="evidence" value="ECO:0007669"/>
    <property type="project" value="TreeGrafter"/>
</dbReference>
<dbReference type="InterPro" id="IPR002401">
    <property type="entry name" value="Cyt_P450_E_grp-I"/>
</dbReference>
<evidence type="ECO:0000256" key="7">
    <source>
        <dbReference type="ARBA" id="ARBA00023033"/>
    </source>
</evidence>
<dbReference type="EMBL" id="VUJU01001035">
    <property type="protein sequence ID" value="KAF0767139.1"/>
    <property type="molecule type" value="Genomic_DNA"/>
</dbReference>
<comment type="caution">
    <text evidence="11">The sequence shown here is derived from an EMBL/GenBank/DDBJ whole genome shotgun (WGS) entry which is preliminary data.</text>
</comment>
<comment type="cofactor">
    <cofactor evidence="1 8">
        <name>heme</name>
        <dbReference type="ChEBI" id="CHEBI:30413"/>
    </cofactor>
</comment>
<protein>
    <submittedName>
        <fullName evidence="11">Methyl farnesoate epoxidase-like</fullName>
    </submittedName>
</protein>
<dbReference type="PANTHER" id="PTHR24300:SF376">
    <property type="entry name" value="CYTOCHROME P450 15A1"/>
    <property type="match status" value="1"/>
</dbReference>
<evidence type="ECO:0000256" key="2">
    <source>
        <dbReference type="ARBA" id="ARBA00010617"/>
    </source>
</evidence>
<keyword evidence="10" id="KW-0812">Transmembrane</keyword>
<evidence type="ECO:0000256" key="3">
    <source>
        <dbReference type="ARBA" id="ARBA00022617"/>
    </source>
</evidence>
<organism evidence="11 12">
    <name type="scientific">Aphis craccivora</name>
    <name type="common">Cowpea aphid</name>
    <dbReference type="NCBI Taxonomy" id="307492"/>
    <lineage>
        <taxon>Eukaryota</taxon>
        <taxon>Metazoa</taxon>
        <taxon>Ecdysozoa</taxon>
        <taxon>Arthropoda</taxon>
        <taxon>Hexapoda</taxon>
        <taxon>Insecta</taxon>
        <taxon>Pterygota</taxon>
        <taxon>Neoptera</taxon>
        <taxon>Paraneoptera</taxon>
        <taxon>Hemiptera</taxon>
        <taxon>Sternorrhyncha</taxon>
        <taxon>Aphidomorpha</taxon>
        <taxon>Aphidoidea</taxon>
        <taxon>Aphididae</taxon>
        <taxon>Aphidini</taxon>
        <taxon>Aphis</taxon>
        <taxon>Aphis</taxon>
    </lineage>
</organism>
<keyword evidence="3 8" id="KW-0349">Heme</keyword>
<keyword evidence="12" id="KW-1185">Reference proteome</keyword>
<evidence type="ECO:0000256" key="1">
    <source>
        <dbReference type="ARBA" id="ARBA00001971"/>
    </source>
</evidence>
<accession>A0A6G0Z915</accession>
<dbReference type="FunFam" id="1.10.630.10:FF:000036">
    <property type="entry name" value="CYtochrome P450 family"/>
    <property type="match status" value="1"/>
</dbReference>
<dbReference type="Gene3D" id="1.10.630.10">
    <property type="entry name" value="Cytochrome P450"/>
    <property type="match status" value="1"/>
</dbReference>
<dbReference type="PANTHER" id="PTHR24300">
    <property type="entry name" value="CYTOCHROME P450 508A4-RELATED"/>
    <property type="match status" value="1"/>
</dbReference>
<dbReference type="Proteomes" id="UP000478052">
    <property type="component" value="Unassembled WGS sequence"/>
</dbReference>
<dbReference type="InterPro" id="IPR001128">
    <property type="entry name" value="Cyt_P450"/>
</dbReference>
<dbReference type="CDD" id="cd20651">
    <property type="entry name" value="CYP15A1-like"/>
    <property type="match status" value="1"/>
</dbReference>
<evidence type="ECO:0000256" key="9">
    <source>
        <dbReference type="RuleBase" id="RU000461"/>
    </source>
</evidence>
<dbReference type="InterPro" id="IPR017972">
    <property type="entry name" value="Cyt_P450_CS"/>
</dbReference>
<evidence type="ECO:0000256" key="4">
    <source>
        <dbReference type="ARBA" id="ARBA00022723"/>
    </source>
</evidence>
<evidence type="ECO:0000313" key="12">
    <source>
        <dbReference type="Proteomes" id="UP000478052"/>
    </source>
</evidence>
<keyword evidence="4 8" id="KW-0479">Metal-binding</keyword>
<reference evidence="11 12" key="1">
    <citation type="submission" date="2019-08" db="EMBL/GenBank/DDBJ databases">
        <title>Whole genome of Aphis craccivora.</title>
        <authorList>
            <person name="Voronova N.V."/>
            <person name="Shulinski R.S."/>
            <person name="Bandarenka Y.V."/>
            <person name="Zhorov D.G."/>
            <person name="Warner D."/>
        </authorList>
    </citation>
    <scope>NUCLEOTIDE SEQUENCE [LARGE SCALE GENOMIC DNA]</scope>
    <source>
        <strain evidence="11">180601</strain>
        <tissue evidence="11">Whole Body</tissue>
    </source>
</reference>
<evidence type="ECO:0000256" key="8">
    <source>
        <dbReference type="PIRSR" id="PIRSR602401-1"/>
    </source>
</evidence>
<proteinExistence type="inferred from homology"/>
<name>A0A6G0Z915_APHCR</name>
<dbReference type="SUPFAM" id="SSF48264">
    <property type="entry name" value="Cytochrome P450"/>
    <property type="match status" value="1"/>
</dbReference>
<keyword evidence="10" id="KW-0472">Membrane</keyword>